<keyword evidence="1" id="KW-0862">Zinc</keyword>
<dbReference type="Gene3D" id="3.30.40.10">
    <property type="entry name" value="Zinc/RING finger domain, C3HC4 (zinc finger)"/>
    <property type="match status" value="1"/>
</dbReference>
<accession>A0AAE0KT70</accession>
<proteinExistence type="predicted"/>
<dbReference type="EMBL" id="LGRX02018419">
    <property type="protein sequence ID" value="KAK3259862.1"/>
    <property type="molecule type" value="Genomic_DNA"/>
</dbReference>
<dbReference type="Pfam" id="PF13920">
    <property type="entry name" value="zf-C3HC4_3"/>
    <property type="match status" value="1"/>
</dbReference>
<dbReference type="Proteomes" id="UP001190700">
    <property type="component" value="Unassembled WGS sequence"/>
</dbReference>
<feature type="compositionally biased region" description="Polar residues" evidence="2">
    <location>
        <begin position="48"/>
        <end position="60"/>
    </location>
</feature>
<dbReference type="SUPFAM" id="SSF57850">
    <property type="entry name" value="RING/U-box"/>
    <property type="match status" value="1"/>
</dbReference>
<feature type="compositionally biased region" description="Pro residues" evidence="2">
    <location>
        <begin position="28"/>
        <end position="47"/>
    </location>
</feature>
<feature type="compositionally biased region" description="Polar residues" evidence="2">
    <location>
        <begin position="164"/>
        <end position="173"/>
    </location>
</feature>
<keyword evidence="1" id="KW-0863">Zinc-finger</keyword>
<feature type="compositionally biased region" description="Gly residues" evidence="2">
    <location>
        <begin position="486"/>
        <end position="495"/>
    </location>
</feature>
<feature type="compositionally biased region" description="Low complexity" evidence="2">
    <location>
        <begin position="144"/>
        <end position="163"/>
    </location>
</feature>
<feature type="compositionally biased region" description="Pro residues" evidence="2">
    <location>
        <begin position="300"/>
        <end position="310"/>
    </location>
</feature>
<organism evidence="4 5">
    <name type="scientific">Cymbomonas tetramitiformis</name>
    <dbReference type="NCBI Taxonomy" id="36881"/>
    <lineage>
        <taxon>Eukaryota</taxon>
        <taxon>Viridiplantae</taxon>
        <taxon>Chlorophyta</taxon>
        <taxon>Pyramimonadophyceae</taxon>
        <taxon>Pyramimonadales</taxon>
        <taxon>Pyramimonadaceae</taxon>
        <taxon>Cymbomonas</taxon>
    </lineage>
</organism>
<protein>
    <recommendedName>
        <fullName evidence="3">RING-type domain-containing protein</fullName>
    </recommendedName>
</protein>
<feature type="domain" description="RING-type" evidence="3">
    <location>
        <begin position="517"/>
        <end position="552"/>
    </location>
</feature>
<feature type="compositionally biased region" description="Pro residues" evidence="2">
    <location>
        <begin position="280"/>
        <end position="289"/>
    </location>
</feature>
<keyword evidence="5" id="KW-1185">Reference proteome</keyword>
<gene>
    <name evidence="4" type="ORF">CYMTET_31156</name>
</gene>
<dbReference type="GO" id="GO:0008270">
    <property type="term" value="F:zinc ion binding"/>
    <property type="evidence" value="ECO:0007669"/>
    <property type="project" value="UniProtKB-KW"/>
</dbReference>
<feature type="compositionally biased region" description="Low complexity" evidence="2">
    <location>
        <begin position="251"/>
        <end position="263"/>
    </location>
</feature>
<feature type="region of interest" description="Disordered" evidence="2">
    <location>
        <begin position="74"/>
        <end position="112"/>
    </location>
</feature>
<dbReference type="PANTHER" id="PTHR14879">
    <property type="entry name" value="CASPASE REGULATOR, RING FINGER DOMAIN-CONTAINING"/>
    <property type="match status" value="1"/>
</dbReference>
<evidence type="ECO:0000313" key="4">
    <source>
        <dbReference type="EMBL" id="KAK3259862.1"/>
    </source>
</evidence>
<evidence type="ECO:0000313" key="5">
    <source>
        <dbReference type="Proteomes" id="UP001190700"/>
    </source>
</evidence>
<dbReference type="SMART" id="SM00184">
    <property type="entry name" value="RING"/>
    <property type="match status" value="1"/>
</dbReference>
<feature type="region of interest" description="Disordered" evidence="2">
    <location>
        <begin position="24"/>
        <end position="60"/>
    </location>
</feature>
<keyword evidence="1" id="KW-0479">Metal-binding</keyword>
<feature type="region of interest" description="Disordered" evidence="2">
    <location>
        <begin position="458"/>
        <end position="477"/>
    </location>
</feature>
<dbReference type="CDD" id="cd16500">
    <property type="entry name" value="RING-HC_CARP"/>
    <property type="match status" value="1"/>
</dbReference>
<dbReference type="InterPro" id="IPR051728">
    <property type="entry name" value="RING-FYVE_E3_ubiquitin-ligase"/>
</dbReference>
<feature type="compositionally biased region" description="Polar residues" evidence="2">
    <location>
        <begin position="214"/>
        <end position="236"/>
    </location>
</feature>
<evidence type="ECO:0000259" key="3">
    <source>
        <dbReference type="PROSITE" id="PS50089"/>
    </source>
</evidence>
<feature type="compositionally biased region" description="Low complexity" evidence="2">
    <location>
        <begin position="197"/>
        <end position="213"/>
    </location>
</feature>
<evidence type="ECO:0000256" key="2">
    <source>
        <dbReference type="SAM" id="MobiDB-lite"/>
    </source>
</evidence>
<feature type="region of interest" description="Disordered" evidence="2">
    <location>
        <begin position="419"/>
        <end position="445"/>
    </location>
</feature>
<dbReference type="AlphaFoldDB" id="A0AAE0KT70"/>
<dbReference type="PANTHER" id="PTHR14879:SF5">
    <property type="entry name" value="RING-TYPE DOMAIN-CONTAINING PROTEIN"/>
    <property type="match status" value="1"/>
</dbReference>
<evidence type="ECO:0000256" key="1">
    <source>
        <dbReference type="PROSITE-ProRule" id="PRU00175"/>
    </source>
</evidence>
<comment type="caution">
    <text evidence="4">The sequence shown here is derived from an EMBL/GenBank/DDBJ whole genome shotgun (WGS) entry which is preliminary data.</text>
</comment>
<dbReference type="PROSITE" id="PS50089">
    <property type="entry name" value="ZF_RING_2"/>
    <property type="match status" value="1"/>
</dbReference>
<reference evidence="4 5" key="1">
    <citation type="journal article" date="2015" name="Genome Biol. Evol.">
        <title>Comparative Genomics of a Bacterivorous Green Alga Reveals Evolutionary Causalities and Consequences of Phago-Mixotrophic Mode of Nutrition.</title>
        <authorList>
            <person name="Burns J.A."/>
            <person name="Paasch A."/>
            <person name="Narechania A."/>
            <person name="Kim E."/>
        </authorList>
    </citation>
    <scope>NUCLEOTIDE SEQUENCE [LARGE SCALE GENOMIC DNA]</scope>
    <source>
        <strain evidence="4 5">PLY_AMNH</strain>
    </source>
</reference>
<dbReference type="InterPro" id="IPR013083">
    <property type="entry name" value="Znf_RING/FYVE/PHD"/>
</dbReference>
<sequence length="564" mass="56531">MEAAAGDTKLEERLQLLDILGTLLEGLPEPPPPVEAPAPSLCRPPPSAQNSSLHGDSQDLISCSASPYHITSAPPIAPTPYDVKDPVPAKSSADSFPASPMQPAGTGTAAPLRSAQEHIYSGASKVKSSVWAIMSTLSSSLDQPAASPPSTTSSAPVVASSSTDTPHGNSLSAEGQAPPIAGTESERRPAVSGAPTAVEASAAGRAVAADSSATSTMSFDVSALSRSLSNSQKQQPPVSPRDADISGRRLSASSPGDASSASGLVPGPPMRQVPFSAGQGPPPLPPQTSPLPAASLPHPQALPQPTPLPVPATAASMSVHAQSSAASVGATSTSSASASISTRAVTNPFDDPFLVLGEATSPAPLSSSAVPLPFNLPTGTQTFAASVAPSNDPFVDPFAALAARKPQTVAEPTSNIFDPFGLQEALPRPPAPTSGSNPALHASSPATPETLVAAPCPAATPAGEAAPPGEAAPAPAELPCRQGVAGMVGGSGSGASNGEVQLPQKGSPKRQDTSGMCAICWDRQIETVLLECGHATSCISCADGLKECPICRGRITRVVRMFTV</sequence>
<feature type="region of interest" description="Disordered" evidence="2">
    <location>
        <begin position="140"/>
        <end position="315"/>
    </location>
</feature>
<name>A0AAE0KT70_9CHLO</name>
<dbReference type="InterPro" id="IPR001841">
    <property type="entry name" value="Znf_RING"/>
</dbReference>
<feature type="region of interest" description="Disordered" evidence="2">
    <location>
        <begin position="483"/>
        <end position="513"/>
    </location>
</feature>